<accession>A0AAD9JCR2</accession>
<keyword evidence="2" id="KW-1185">Reference proteome</keyword>
<dbReference type="EMBL" id="JAODUP010000419">
    <property type="protein sequence ID" value="KAK2150186.1"/>
    <property type="molecule type" value="Genomic_DNA"/>
</dbReference>
<comment type="caution">
    <text evidence="1">The sequence shown here is derived from an EMBL/GenBank/DDBJ whole genome shotgun (WGS) entry which is preliminary data.</text>
</comment>
<organism evidence="1 2">
    <name type="scientific">Paralvinella palmiformis</name>
    <dbReference type="NCBI Taxonomy" id="53620"/>
    <lineage>
        <taxon>Eukaryota</taxon>
        <taxon>Metazoa</taxon>
        <taxon>Spiralia</taxon>
        <taxon>Lophotrochozoa</taxon>
        <taxon>Annelida</taxon>
        <taxon>Polychaeta</taxon>
        <taxon>Sedentaria</taxon>
        <taxon>Canalipalpata</taxon>
        <taxon>Terebellida</taxon>
        <taxon>Terebelliformia</taxon>
        <taxon>Alvinellidae</taxon>
        <taxon>Paralvinella</taxon>
    </lineage>
</organism>
<reference evidence="1" key="1">
    <citation type="journal article" date="2023" name="Mol. Biol. Evol.">
        <title>Third-Generation Sequencing Reveals the Adaptive Role of the Epigenome in Three Deep-Sea Polychaetes.</title>
        <authorList>
            <person name="Perez M."/>
            <person name="Aroh O."/>
            <person name="Sun Y."/>
            <person name="Lan Y."/>
            <person name="Juniper S.K."/>
            <person name="Young C.R."/>
            <person name="Angers B."/>
            <person name="Qian P.Y."/>
        </authorList>
    </citation>
    <scope>NUCLEOTIDE SEQUENCE</scope>
    <source>
        <strain evidence="1">P08H-3</strain>
    </source>
</reference>
<name>A0AAD9JCR2_9ANNE</name>
<dbReference type="Proteomes" id="UP001208570">
    <property type="component" value="Unassembled WGS sequence"/>
</dbReference>
<sequence>MSSLIQAGKYKGVDINTPYKPEGSIEEEIDVQQQQAYLESSIFDVISELANKIGTNHTTGNDPNSAAEQQQVIQAITKEVFDEAILDIPITETEEGSNLAKLEKRERAIATVQSKAVESVLEAASTITRVLASTTVTSSTIATDTFSITVTNMDAVKREHTNQSIGVGSVVIVDKSVFGIGEDAEINAPVVLFKMDILRGGVATPLYGYHFLLQQEIKRNVPRNCSDISIVDDDTGMVYISTELRNHSTYSIELETETATDAKIMVRVIAT</sequence>
<protein>
    <submittedName>
        <fullName evidence="1">Uncharacterized protein</fullName>
    </submittedName>
</protein>
<evidence type="ECO:0000313" key="2">
    <source>
        <dbReference type="Proteomes" id="UP001208570"/>
    </source>
</evidence>
<proteinExistence type="predicted"/>
<dbReference type="AlphaFoldDB" id="A0AAD9JCR2"/>
<gene>
    <name evidence="1" type="ORF">LSH36_419g03029</name>
</gene>
<evidence type="ECO:0000313" key="1">
    <source>
        <dbReference type="EMBL" id="KAK2150186.1"/>
    </source>
</evidence>